<evidence type="ECO:0008006" key="4">
    <source>
        <dbReference type="Google" id="ProtNLM"/>
    </source>
</evidence>
<feature type="transmembrane region" description="Helical" evidence="1">
    <location>
        <begin position="210"/>
        <end position="229"/>
    </location>
</feature>
<keyword evidence="1" id="KW-1133">Transmembrane helix</keyword>
<evidence type="ECO:0000313" key="3">
    <source>
        <dbReference type="Proteomes" id="UP000182975"/>
    </source>
</evidence>
<feature type="transmembrane region" description="Helical" evidence="1">
    <location>
        <begin position="68"/>
        <end position="90"/>
    </location>
</feature>
<dbReference type="KEGG" id="ddt:AAY81_08250"/>
<proteinExistence type="predicted"/>
<dbReference type="OrthoDB" id="2043705at2"/>
<evidence type="ECO:0000313" key="2">
    <source>
        <dbReference type="EMBL" id="SEO53036.1"/>
    </source>
</evidence>
<accession>A0A172RZF1</accession>
<feature type="transmembrane region" description="Helical" evidence="1">
    <location>
        <begin position="102"/>
        <end position="122"/>
    </location>
</feature>
<dbReference type="Proteomes" id="UP000182975">
    <property type="component" value="Unassembled WGS sequence"/>
</dbReference>
<dbReference type="RefSeq" id="WP_066663820.1">
    <property type="nucleotide sequence ID" value="NZ_CP011402.1"/>
</dbReference>
<gene>
    <name evidence="2" type="ORF">SAMN02910314_00469</name>
</gene>
<feature type="transmembrane region" description="Helical" evidence="1">
    <location>
        <begin position="25"/>
        <end position="48"/>
    </location>
</feature>
<protein>
    <recommendedName>
        <fullName evidence="4">FAR-17a/AIG1-like protein</fullName>
    </recommendedName>
</protein>
<feature type="transmembrane region" description="Helical" evidence="1">
    <location>
        <begin position="128"/>
        <end position="153"/>
    </location>
</feature>
<keyword evidence="1" id="KW-0472">Membrane</keyword>
<feature type="transmembrane region" description="Helical" evidence="1">
    <location>
        <begin position="165"/>
        <end position="190"/>
    </location>
</feature>
<sequence length="241" mass="25831">MAKHTPQHTNAPASQKHAIPASRHLRLLITLDVLVALLALGAWISMIAGLDGGVLSLTGFRSLRYFTVLSNILAALCCALCAIFEICMLSKAQASFPTALHVLRFISVNGIMLTFMVVMLYLGPALSYPAVLTGGNLFLHLIVPLCALATFLIAQSGKVLSASQVPLGLIPALAYATFYAANILINGLSFGIEGTDWYNFTIYGTVSLPVSYAIITAFCLALAYALWFASGGRPRPRRTPR</sequence>
<evidence type="ECO:0000256" key="1">
    <source>
        <dbReference type="SAM" id="Phobius"/>
    </source>
</evidence>
<dbReference type="EMBL" id="FOEC01000002">
    <property type="protein sequence ID" value="SEO53036.1"/>
    <property type="molecule type" value="Genomic_DNA"/>
</dbReference>
<name>A0A172RZF1_9ACTN</name>
<dbReference type="STRING" id="79604.AAY81_08250"/>
<reference evidence="3" key="1">
    <citation type="submission" date="2016-10" db="EMBL/GenBank/DDBJ databases">
        <authorList>
            <person name="Varghese N."/>
        </authorList>
    </citation>
    <scope>NUCLEOTIDE SEQUENCE [LARGE SCALE GENOMIC DNA]</scope>
    <source>
        <strain evidence="3">DSM 21843</strain>
    </source>
</reference>
<dbReference type="AlphaFoldDB" id="A0A172RZF1"/>
<keyword evidence="1" id="KW-0812">Transmembrane</keyword>
<keyword evidence="3" id="KW-1185">Reference proteome</keyword>
<organism evidence="2 3">
    <name type="scientific">Denitrobacterium detoxificans</name>
    <dbReference type="NCBI Taxonomy" id="79604"/>
    <lineage>
        <taxon>Bacteria</taxon>
        <taxon>Bacillati</taxon>
        <taxon>Actinomycetota</taxon>
        <taxon>Coriobacteriia</taxon>
        <taxon>Eggerthellales</taxon>
        <taxon>Eggerthellaceae</taxon>
        <taxon>Denitrobacterium</taxon>
    </lineage>
</organism>